<accession>A0A0C5BEU6</accession>
<evidence type="ECO:0000313" key="1">
    <source>
        <dbReference type="EMBL" id="AJL34918.1"/>
    </source>
</evidence>
<dbReference type="EMBL" id="KF418775">
    <property type="protein sequence ID" value="AJL34918.1"/>
    <property type="molecule type" value="Genomic_DNA"/>
</dbReference>
<reference evidence="1" key="1">
    <citation type="submission" date="2013-07" db="EMBL/GenBank/DDBJ databases">
        <title>Complete sequence of a native Burkholderia pseudomallei plasmid.</title>
        <authorList>
            <person name="Stone J.K."/>
            <person name="Bollig M.C."/>
            <person name="Gibbons H.S."/>
            <person name="Mayo M."/>
            <person name="Currie B.J."/>
            <person name="Keim P."/>
            <person name="Tuanyok A."/>
        </authorList>
    </citation>
    <scope>NUCLEOTIDE SEQUENCE</scope>
    <source>
        <strain evidence="1">MSHR1950</strain>
        <plasmid evidence="1">pBPSE01</plasmid>
    </source>
</reference>
<proteinExistence type="predicted"/>
<dbReference type="AlphaFoldDB" id="A0A0C5BEU6"/>
<protein>
    <submittedName>
        <fullName evidence="1">Uncharacterized protein</fullName>
    </submittedName>
</protein>
<geneLocation type="plasmid" evidence="1">
    <name>pBPSE01</name>
</geneLocation>
<sequence length="63" mass="7035">MNATISSNTLERCIVAIHECRAGLLTIAGHGWVRIRRGRITDGSCTGLPEYLLIRAHWEQIGF</sequence>
<organism evidence="1">
    <name type="scientific">Burkholderia pseudomallei</name>
    <name type="common">Pseudomonas pseudomallei</name>
    <dbReference type="NCBI Taxonomy" id="28450"/>
    <lineage>
        <taxon>Bacteria</taxon>
        <taxon>Pseudomonadati</taxon>
        <taxon>Pseudomonadota</taxon>
        <taxon>Betaproteobacteria</taxon>
        <taxon>Burkholderiales</taxon>
        <taxon>Burkholderiaceae</taxon>
        <taxon>Burkholderia</taxon>
        <taxon>pseudomallei group</taxon>
    </lineage>
</organism>
<gene>
    <name evidence="1" type="ORF">pBPS035</name>
</gene>
<keyword evidence="1" id="KW-0614">Plasmid</keyword>
<name>A0A0C5BEU6_BURPE</name>
<dbReference type="RefSeq" id="WP_172685539.1">
    <property type="nucleotide sequence ID" value="NZ_KF418775.1"/>
</dbReference>